<evidence type="ECO:0000259" key="3">
    <source>
        <dbReference type="PROSITE" id="PS51670"/>
    </source>
</evidence>
<dbReference type="PRINTS" id="PR00837">
    <property type="entry name" value="V5TPXLIKE"/>
</dbReference>
<dbReference type="InterPro" id="IPR018244">
    <property type="entry name" value="Allrgn_V5/Tpx1_CS"/>
</dbReference>
<feature type="chain" id="PRO_5035449066" evidence="2">
    <location>
        <begin position="25"/>
        <end position="320"/>
    </location>
</feature>
<dbReference type="OrthoDB" id="337038at2759"/>
<dbReference type="Gene3D" id="3.40.33.10">
    <property type="entry name" value="CAP"/>
    <property type="match status" value="1"/>
</dbReference>
<accession>A0A8J9VWC2</accession>
<evidence type="ECO:0000256" key="1">
    <source>
        <dbReference type="PROSITE-ProRule" id="PRU01005"/>
    </source>
</evidence>
<dbReference type="InterPro" id="IPR035940">
    <property type="entry name" value="CAP_sf"/>
</dbReference>
<gene>
    <name evidence="4" type="primary">GLIPR2</name>
    <name evidence="4" type="ORF">BLAG_LOCUS2316</name>
</gene>
<dbReference type="AlphaFoldDB" id="A0A8J9VWC2"/>
<comment type="caution">
    <text evidence="1">Lacks conserved residue(s) required for the propagation of feature annotation.</text>
</comment>
<dbReference type="PROSITE" id="PS01009">
    <property type="entry name" value="CRISP_1"/>
    <property type="match status" value="1"/>
</dbReference>
<dbReference type="Pfam" id="PF00188">
    <property type="entry name" value="CAP"/>
    <property type="match status" value="1"/>
</dbReference>
<dbReference type="InterPro" id="IPR014044">
    <property type="entry name" value="CAP_dom"/>
</dbReference>
<keyword evidence="2" id="KW-0732">Signal</keyword>
<protein>
    <submittedName>
        <fullName evidence="4">GLIPR2 protein</fullName>
    </submittedName>
</protein>
<dbReference type="GO" id="GO:0005576">
    <property type="term" value="C:extracellular region"/>
    <property type="evidence" value="ECO:0007669"/>
    <property type="project" value="InterPro"/>
</dbReference>
<dbReference type="Proteomes" id="UP000838412">
    <property type="component" value="Chromosome 1"/>
</dbReference>
<dbReference type="SMART" id="SM00254">
    <property type="entry name" value="ShKT"/>
    <property type="match status" value="2"/>
</dbReference>
<evidence type="ECO:0000256" key="2">
    <source>
        <dbReference type="SAM" id="SignalP"/>
    </source>
</evidence>
<dbReference type="SMART" id="SM00198">
    <property type="entry name" value="SCP"/>
    <property type="match status" value="1"/>
</dbReference>
<organism evidence="4 5">
    <name type="scientific">Branchiostoma lanceolatum</name>
    <name type="common">Common lancelet</name>
    <name type="synonym">Amphioxus lanceolatum</name>
    <dbReference type="NCBI Taxonomy" id="7740"/>
    <lineage>
        <taxon>Eukaryota</taxon>
        <taxon>Metazoa</taxon>
        <taxon>Chordata</taxon>
        <taxon>Cephalochordata</taxon>
        <taxon>Leptocardii</taxon>
        <taxon>Amphioxiformes</taxon>
        <taxon>Branchiostomatidae</taxon>
        <taxon>Branchiostoma</taxon>
    </lineage>
</organism>
<reference evidence="4" key="1">
    <citation type="submission" date="2022-01" db="EMBL/GenBank/DDBJ databases">
        <authorList>
            <person name="Braso-Vives M."/>
        </authorList>
    </citation>
    <scope>NUCLEOTIDE SEQUENCE</scope>
</reference>
<keyword evidence="5" id="KW-1185">Reference proteome</keyword>
<evidence type="ECO:0000313" key="4">
    <source>
        <dbReference type="EMBL" id="CAH1233624.1"/>
    </source>
</evidence>
<evidence type="ECO:0000313" key="5">
    <source>
        <dbReference type="Proteomes" id="UP000838412"/>
    </source>
</evidence>
<feature type="signal peptide" evidence="2">
    <location>
        <begin position="1"/>
        <end position="24"/>
    </location>
</feature>
<feature type="domain" description="ShKT" evidence="3">
    <location>
        <begin position="62"/>
        <end position="100"/>
    </location>
</feature>
<proteinExistence type="predicted"/>
<dbReference type="PANTHER" id="PTHR10334">
    <property type="entry name" value="CYSTEINE-RICH SECRETORY PROTEIN-RELATED"/>
    <property type="match status" value="1"/>
</dbReference>
<dbReference type="InterPro" id="IPR003582">
    <property type="entry name" value="ShKT_dom"/>
</dbReference>
<dbReference type="PROSITE" id="PS51670">
    <property type="entry name" value="SHKT"/>
    <property type="match status" value="1"/>
</dbReference>
<sequence length="320" mass="35892">MKVLECVPLLVLVLTLSGVSTSLSDVNIMKDAPPLPDDLDFSEDSLEELDRVKKLAVRSVGCSNVAPDCHCNFWKYVGLCEAPNFQIWMKDFCAASCEFCSGESIGSECQNKYADATCNMLAKHEIHLMQRFRYFMACRCPRVCGICTAELAKFPPTPPPTLAPTTQDSYDVEVECLRLHNEIRRYHGAAGLTWCPECADFAQDVVNGNQDSKKPRTHSSPEDRTWLVDGKQVVHGESLQFDSSQIDCLTAVKSWYSERDLYDQQHPLNSMLESAGHFTQMVWKSTRRVGCAKTKNVLACIYEPTGNTQNPYAIEKNVQP</sequence>
<dbReference type="InterPro" id="IPR001283">
    <property type="entry name" value="CRISP-related"/>
</dbReference>
<dbReference type="Pfam" id="PF01549">
    <property type="entry name" value="ShK"/>
    <property type="match status" value="1"/>
</dbReference>
<name>A0A8J9VWC2_BRALA</name>
<dbReference type="SUPFAM" id="SSF55797">
    <property type="entry name" value="PR-1-like"/>
    <property type="match status" value="1"/>
</dbReference>
<dbReference type="EMBL" id="OV696686">
    <property type="protein sequence ID" value="CAH1233624.1"/>
    <property type="molecule type" value="Genomic_DNA"/>
</dbReference>